<proteinExistence type="predicted"/>
<dbReference type="Proteomes" id="UP000010475">
    <property type="component" value="Chromosome"/>
</dbReference>
<dbReference type="RefSeq" id="WP_015210531.1">
    <property type="nucleotide sequence ID" value="NC_019757.1"/>
</dbReference>
<organism evidence="1 2">
    <name type="scientific">Cylindrospermum stagnale PCC 7417</name>
    <dbReference type="NCBI Taxonomy" id="56107"/>
    <lineage>
        <taxon>Bacteria</taxon>
        <taxon>Bacillati</taxon>
        <taxon>Cyanobacteriota</taxon>
        <taxon>Cyanophyceae</taxon>
        <taxon>Nostocales</taxon>
        <taxon>Nostocaceae</taxon>
        <taxon>Cylindrospermum</taxon>
    </lineage>
</organism>
<sequence>MHIHLNDDDISQMPESLLHQILDCLKTKNSRFDAGVSKRGIAVRDKLRRKDIHKRSRHHINSLEISANGWEFDRYNLTGWAITRQR</sequence>
<accession>K9X5F0</accession>
<dbReference type="AlphaFoldDB" id="K9X5F0"/>
<dbReference type="HOGENOM" id="CLU_2492659_0_0_3"/>
<protein>
    <submittedName>
        <fullName evidence="1">Uncharacterized protein</fullName>
    </submittedName>
</protein>
<evidence type="ECO:0000313" key="2">
    <source>
        <dbReference type="Proteomes" id="UP000010475"/>
    </source>
</evidence>
<reference evidence="1 2" key="1">
    <citation type="submission" date="2012-06" db="EMBL/GenBank/DDBJ databases">
        <title>Finished chromosome of genome of Cylindrospermum stagnale PCC 7417.</title>
        <authorList>
            <consortium name="US DOE Joint Genome Institute"/>
            <person name="Gugger M."/>
            <person name="Coursin T."/>
            <person name="Rippka R."/>
            <person name="Tandeau De Marsac N."/>
            <person name="Huntemann M."/>
            <person name="Wei C.-L."/>
            <person name="Han J."/>
            <person name="Detter J.C."/>
            <person name="Han C."/>
            <person name="Tapia R."/>
            <person name="Chen A."/>
            <person name="Kyrpides N."/>
            <person name="Mavromatis K."/>
            <person name="Markowitz V."/>
            <person name="Szeto E."/>
            <person name="Ivanova N."/>
            <person name="Pagani I."/>
            <person name="Pati A."/>
            <person name="Goodwin L."/>
            <person name="Nordberg H.P."/>
            <person name="Cantor M.N."/>
            <person name="Hua S.X."/>
            <person name="Woyke T."/>
            <person name="Kerfeld C.A."/>
        </authorList>
    </citation>
    <scope>NUCLEOTIDE SEQUENCE [LARGE SCALE GENOMIC DNA]</scope>
    <source>
        <strain evidence="1 2">PCC 7417</strain>
    </source>
</reference>
<gene>
    <name evidence="1" type="ORF">Cylst_5264</name>
</gene>
<dbReference type="EMBL" id="CP003642">
    <property type="protein sequence ID" value="AFZ27296.1"/>
    <property type="molecule type" value="Genomic_DNA"/>
</dbReference>
<dbReference type="STRING" id="56107.Cylst_5264"/>
<keyword evidence="2" id="KW-1185">Reference proteome</keyword>
<evidence type="ECO:0000313" key="1">
    <source>
        <dbReference type="EMBL" id="AFZ27296.1"/>
    </source>
</evidence>
<name>K9X5F0_9NOST</name>
<dbReference type="KEGG" id="csg:Cylst_5264"/>